<dbReference type="EMBL" id="QTUC01000001">
    <property type="protein sequence ID" value="REF36680.1"/>
    <property type="molecule type" value="Genomic_DNA"/>
</dbReference>
<evidence type="ECO:0000313" key="5">
    <source>
        <dbReference type="Proteomes" id="UP000256485"/>
    </source>
</evidence>
<dbReference type="AlphaFoldDB" id="A0A3D9V940"/>
<evidence type="ECO:0000256" key="1">
    <source>
        <dbReference type="ARBA" id="ARBA00022679"/>
    </source>
</evidence>
<proteinExistence type="predicted"/>
<accession>A0A3D9V940</accession>
<organism evidence="4 5">
    <name type="scientific">Thermasporomyces composti</name>
    <dbReference type="NCBI Taxonomy" id="696763"/>
    <lineage>
        <taxon>Bacteria</taxon>
        <taxon>Bacillati</taxon>
        <taxon>Actinomycetota</taxon>
        <taxon>Actinomycetes</taxon>
        <taxon>Propionibacteriales</taxon>
        <taxon>Nocardioidaceae</taxon>
        <taxon>Thermasporomyces</taxon>
    </lineage>
</organism>
<dbReference type="OrthoDB" id="5516749at2"/>
<feature type="domain" description="N-acetyltransferase" evidence="3">
    <location>
        <begin position="6"/>
        <end position="154"/>
    </location>
</feature>
<gene>
    <name evidence="4" type="ORF">DFJ64_2100</name>
</gene>
<reference evidence="4 5" key="1">
    <citation type="submission" date="2018-08" db="EMBL/GenBank/DDBJ databases">
        <title>Sequencing the genomes of 1000 actinobacteria strains.</title>
        <authorList>
            <person name="Klenk H.-P."/>
        </authorList>
    </citation>
    <scope>NUCLEOTIDE SEQUENCE [LARGE SCALE GENOMIC DNA]</scope>
    <source>
        <strain evidence="4 5">DSM 22891</strain>
    </source>
</reference>
<dbReference type="PROSITE" id="PS51186">
    <property type="entry name" value="GNAT"/>
    <property type="match status" value="1"/>
</dbReference>
<comment type="caution">
    <text evidence="4">The sequence shown here is derived from an EMBL/GenBank/DDBJ whole genome shotgun (WGS) entry which is preliminary data.</text>
</comment>
<keyword evidence="1 4" id="KW-0808">Transferase</keyword>
<keyword evidence="5" id="KW-1185">Reference proteome</keyword>
<dbReference type="Pfam" id="PF00583">
    <property type="entry name" value="Acetyltransf_1"/>
    <property type="match status" value="1"/>
</dbReference>
<dbReference type="InterPro" id="IPR016181">
    <property type="entry name" value="Acyl_CoA_acyltransferase"/>
</dbReference>
<evidence type="ECO:0000313" key="4">
    <source>
        <dbReference type="EMBL" id="REF36680.1"/>
    </source>
</evidence>
<dbReference type="Proteomes" id="UP000256485">
    <property type="component" value="Unassembled WGS sequence"/>
</dbReference>
<evidence type="ECO:0000256" key="2">
    <source>
        <dbReference type="ARBA" id="ARBA00023315"/>
    </source>
</evidence>
<evidence type="ECO:0000259" key="3">
    <source>
        <dbReference type="PROSITE" id="PS51186"/>
    </source>
</evidence>
<dbReference type="GO" id="GO:0016747">
    <property type="term" value="F:acyltransferase activity, transferring groups other than amino-acyl groups"/>
    <property type="evidence" value="ECO:0007669"/>
    <property type="project" value="InterPro"/>
</dbReference>
<dbReference type="Gene3D" id="3.40.630.30">
    <property type="match status" value="1"/>
</dbReference>
<dbReference type="InterPro" id="IPR050832">
    <property type="entry name" value="Bact_Acetyltransf"/>
</dbReference>
<dbReference type="InterPro" id="IPR000182">
    <property type="entry name" value="GNAT_dom"/>
</dbReference>
<protein>
    <submittedName>
        <fullName evidence="4">Acetyltransferase (GNAT) family protein</fullName>
    </submittedName>
</protein>
<dbReference type="PANTHER" id="PTHR43877">
    <property type="entry name" value="AMINOALKYLPHOSPHONATE N-ACETYLTRANSFERASE-RELATED-RELATED"/>
    <property type="match status" value="1"/>
</dbReference>
<dbReference type="PANTHER" id="PTHR43877:SF1">
    <property type="entry name" value="ACETYLTRANSFERASE"/>
    <property type="match status" value="1"/>
</dbReference>
<sequence length="259" mass="27435">MGPADLVVRDVEDGFEEAAALLRLVVPTPCAGLTPYDSDRFGRFLAAAHAVPRPHRTLLLRGTFANDDLAGVADWRVLGSSLFLNGVAVAPAWRRNGVGRRLLLDGVALARRLGCGAIELDVASDNAAAAALYERLGFTEVGGSSWVSLGEPNAGEAPAGSSTWRLADWPAFAAHHAAYGFGDLGVRRADATLTVRVLPGGWRLGAVPGPGELAALVRDLSDVLPAPERMFVVDESADVDGTRLAIFRRLRLEVKPSPR</sequence>
<dbReference type="CDD" id="cd04301">
    <property type="entry name" value="NAT_SF"/>
    <property type="match status" value="1"/>
</dbReference>
<dbReference type="RefSeq" id="WP_115850278.1">
    <property type="nucleotide sequence ID" value="NZ_QTUC01000001.1"/>
</dbReference>
<name>A0A3D9V940_THECX</name>
<dbReference type="SUPFAM" id="SSF55729">
    <property type="entry name" value="Acyl-CoA N-acyltransferases (Nat)"/>
    <property type="match status" value="1"/>
</dbReference>
<keyword evidence="2" id="KW-0012">Acyltransferase</keyword>